<dbReference type="KEGG" id="vg:80020484"/>
<name>A0A8F2IF79_9CAUD</name>
<evidence type="ECO:0000313" key="2">
    <source>
        <dbReference type="Proteomes" id="UP000683422"/>
    </source>
</evidence>
<dbReference type="GeneID" id="80020484"/>
<accession>A0A8F2IF79</accession>
<keyword evidence="2" id="KW-1185">Reference proteome</keyword>
<dbReference type="RefSeq" id="YP_010755813.1">
    <property type="nucleotide sequence ID" value="NC_073474.1"/>
</dbReference>
<evidence type="ECO:0000313" key="1">
    <source>
        <dbReference type="EMBL" id="QWS68189.1"/>
    </source>
</evidence>
<dbReference type="EMBL" id="MZ028627">
    <property type="protein sequence ID" value="QWS68189.1"/>
    <property type="molecule type" value="Genomic_DNA"/>
</dbReference>
<gene>
    <name evidence="1" type="primary">72</name>
    <name evidence="1" type="ORF">SEA_VANLEE_72</name>
</gene>
<organism evidence="1 2">
    <name type="scientific">Gordonia phage VanLee</name>
    <dbReference type="NCBI Taxonomy" id="2845816"/>
    <lineage>
        <taxon>Viruses</taxon>
        <taxon>Duplodnaviria</taxon>
        <taxon>Heunggongvirae</taxon>
        <taxon>Uroviricota</taxon>
        <taxon>Caudoviricetes</taxon>
        <taxon>Kruegerviridae</taxon>
        <taxon>Vanleevirus</taxon>
        <taxon>Vanleevirus vanlee</taxon>
    </lineage>
</organism>
<sequence length="55" mass="5976">MSVAYNPGTGDGHVSMPLSSLRDLVERTAQESGDKAVRFPFHIGPPEYYVIEVGP</sequence>
<protein>
    <submittedName>
        <fullName evidence="1">Uncharacterized protein</fullName>
    </submittedName>
</protein>
<dbReference type="Proteomes" id="UP000683422">
    <property type="component" value="Segment"/>
</dbReference>
<proteinExistence type="predicted"/>
<reference evidence="1" key="1">
    <citation type="submission" date="2021-04" db="EMBL/GenBank/DDBJ databases">
        <authorList>
            <person name="Barnhill K.B."/>
            <person name="Biggs A.M."/>
            <person name="Bland J."/>
            <person name="Choudhary H.M."/>
            <person name="Crogan R.E."/>
            <person name="Finocchiaro A.B."/>
            <person name="Franco V."/>
            <person name="Fuller T.A."/>
            <person name="Hanwacker C.G."/>
            <person name="Howard Z.E."/>
            <person name="Iqbal M."/>
            <person name="Mathew A.M."/>
            <person name="Miller S."/>
            <person name="Padhye S."/>
            <person name="Rainey E."/>
            <person name="Rodriguez A."/>
            <person name="Stewart E."/>
            <person name="Otero L.A."/>
            <person name="Chase M.A."/>
            <person name="Pollenz R.S."/>
            <person name="Garlena R.A."/>
            <person name="Russell D.A."/>
            <person name="Jacobs-Sera D."/>
            <person name="Hatfull G.F."/>
        </authorList>
    </citation>
    <scope>NUCLEOTIDE SEQUENCE</scope>
</reference>